<feature type="domain" description="SnoaL-like" evidence="1">
    <location>
        <begin position="17"/>
        <end position="72"/>
    </location>
</feature>
<organism evidence="2 3">
    <name type="scientific">Rhodococcus triatomae</name>
    <dbReference type="NCBI Taxonomy" id="300028"/>
    <lineage>
        <taxon>Bacteria</taxon>
        <taxon>Bacillati</taxon>
        <taxon>Actinomycetota</taxon>
        <taxon>Actinomycetes</taxon>
        <taxon>Mycobacteriales</taxon>
        <taxon>Nocardiaceae</taxon>
        <taxon>Rhodococcus</taxon>
    </lineage>
</organism>
<dbReference type="Gene3D" id="3.10.450.50">
    <property type="match status" value="1"/>
</dbReference>
<protein>
    <submittedName>
        <fullName evidence="2">SnoaL-like domain-containing protein</fullName>
    </submittedName>
</protein>
<evidence type="ECO:0000313" key="3">
    <source>
        <dbReference type="Proteomes" id="UP000183263"/>
    </source>
</evidence>
<dbReference type="SUPFAM" id="SSF54427">
    <property type="entry name" value="NTF2-like"/>
    <property type="match status" value="1"/>
</dbReference>
<sequence length="163" mass="18414">MTWSREELAEAFAGYQRTVEKCVEAGDWSTYADMFTEDARYVEHAYGTFTGRDEIRAWVTRTMSSFPGRVMTSFPANWSVFDTERGWAICEIDNPMADPGDGSSHAAANVTILEYAGDGLWSREEDVYNPLEFLRMASGWCRAAEAAGTLPDDARAWLEKVRR</sequence>
<proteinExistence type="predicted"/>
<keyword evidence="3" id="KW-1185">Reference proteome</keyword>
<dbReference type="Proteomes" id="UP000183263">
    <property type="component" value="Unassembled WGS sequence"/>
</dbReference>
<dbReference type="RefSeq" id="WP_072736716.1">
    <property type="nucleotide sequence ID" value="NZ_CP048813.1"/>
</dbReference>
<dbReference type="InterPro" id="IPR037401">
    <property type="entry name" value="SnoaL-like"/>
</dbReference>
<evidence type="ECO:0000259" key="1">
    <source>
        <dbReference type="Pfam" id="PF12680"/>
    </source>
</evidence>
<reference evidence="2 3" key="1">
    <citation type="submission" date="2016-10" db="EMBL/GenBank/DDBJ databases">
        <authorList>
            <person name="de Groot N.N."/>
        </authorList>
    </citation>
    <scope>NUCLEOTIDE SEQUENCE [LARGE SCALE GENOMIC DNA]</scope>
    <source>
        <strain evidence="2 3">DSM 44892</strain>
    </source>
</reference>
<accession>A0A1G7ZGL1</accession>
<name>A0A1G7ZGL1_9NOCA</name>
<dbReference type="AlphaFoldDB" id="A0A1G7ZGL1"/>
<dbReference type="Pfam" id="PF12680">
    <property type="entry name" value="SnoaL_2"/>
    <property type="match status" value="1"/>
</dbReference>
<dbReference type="EMBL" id="FNDN01000001">
    <property type="protein sequence ID" value="SDH07873.1"/>
    <property type="molecule type" value="Genomic_DNA"/>
</dbReference>
<dbReference type="OrthoDB" id="4713913at2"/>
<dbReference type="InterPro" id="IPR032710">
    <property type="entry name" value="NTF2-like_dom_sf"/>
</dbReference>
<evidence type="ECO:0000313" key="2">
    <source>
        <dbReference type="EMBL" id="SDH07873.1"/>
    </source>
</evidence>
<gene>
    <name evidence="2" type="ORF">SAMN05444695_101106</name>
</gene>